<dbReference type="Proteomes" id="UP000245383">
    <property type="component" value="Unassembled WGS sequence"/>
</dbReference>
<evidence type="ECO:0000313" key="4">
    <source>
        <dbReference type="EMBL" id="PVU93372.1"/>
    </source>
</evidence>
<dbReference type="OrthoDB" id="568194at2759"/>
<feature type="domain" description="SCP" evidence="3">
    <location>
        <begin position="153"/>
        <end position="258"/>
    </location>
</feature>
<dbReference type="SUPFAM" id="SSF55797">
    <property type="entry name" value="PR-1-like"/>
    <property type="match status" value="1"/>
</dbReference>
<dbReference type="CDD" id="cd05379">
    <property type="entry name" value="CAP_bacterial"/>
    <property type="match status" value="1"/>
</dbReference>
<name>A0A2T9YM26_9FUNG</name>
<dbReference type="InterPro" id="IPR035940">
    <property type="entry name" value="CAP_sf"/>
</dbReference>
<dbReference type="EMBL" id="MBFR01000130">
    <property type="protein sequence ID" value="PVU93372.1"/>
    <property type="molecule type" value="Genomic_DNA"/>
</dbReference>
<comment type="caution">
    <text evidence="4">The sequence shown here is derived from an EMBL/GenBank/DDBJ whole genome shotgun (WGS) entry which is preliminary data.</text>
</comment>
<reference evidence="4 5" key="1">
    <citation type="journal article" date="2018" name="MBio">
        <title>Comparative Genomics Reveals the Core Gene Toolbox for the Fungus-Insect Symbiosis.</title>
        <authorList>
            <person name="Wang Y."/>
            <person name="Stata M."/>
            <person name="Wang W."/>
            <person name="Stajich J.E."/>
            <person name="White M.M."/>
            <person name="Moncalvo J.M."/>
        </authorList>
    </citation>
    <scope>NUCLEOTIDE SEQUENCE [LARGE SCALE GENOMIC DNA]</scope>
    <source>
        <strain evidence="4 5">SWE-8-4</strain>
    </source>
</reference>
<feature type="signal peptide" evidence="2">
    <location>
        <begin position="1"/>
        <end position="19"/>
    </location>
</feature>
<dbReference type="InterPro" id="IPR014044">
    <property type="entry name" value="CAP_dom"/>
</dbReference>
<evidence type="ECO:0000259" key="3">
    <source>
        <dbReference type="Pfam" id="PF00188"/>
    </source>
</evidence>
<gene>
    <name evidence="4" type="ORF">BB561_003297</name>
</gene>
<evidence type="ECO:0000313" key="5">
    <source>
        <dbReference type="Proteomes" id="UP000245383"/>
    </source>
</evidence>
<organism evidence="4 5">
    <name type="scientific">Smittium simulii</name>
    <dbReference type="NCBI Taxonomy" id="133385"/>
    <lineage>
        <taxon>Eukaryota</taxon>
        <taxon>Fungi</taxon>
        <taxon>Fungi incertae sedis</taxon>
        <taxon>Zoopagomycota</taxon>
        <taxon>Kickxellomycotina</taxon>
        <taxon>Harpellomycetes</taxon>
        <taxon>Harpellales</taxon>
        <taxon>Legeriomycetaceae</taxon>
        <taxon>Smittium</taxon>
    </lineage>
</organism>
<sequence>MVSLKFFLTSSNFHFLTVAGLIDNMMPGMPMNSMSGMPMNGMSGMPLNGMSGMPMNGNMIKSPIWNNQNYDPTKFNQFLQNCYNMPRQNSNQSNDTNQNQPNNTNQNQSNDTNQNQSNDTNQNQPSKTPDNNSESKTDNASDTDLAKAKELLSIVNGIRSKNSKTPLVLESSLVKAALAHSKYMAGIKQMTHNNSKFSRMITRIIADDRNLGNRGCAENIAVVNDGVKGVMGSWEGSPVHFQNIIENRIRMGIAKYQGYWTQIFT</sequence>
<dbReference type="STRING" id="133385.A0A2T9YM26"/>
<dbReference type="Pfam" id="PF00188">
    <property type="entry name" value="CAP"/>
    <property type="match status" value="1"/>
</dbReference>
<dbReference type="AlphaFoldDB" id="A0A2T9YM26"/>
<dbReference type="PANTHER" id="PTHR31157">
    <property type="entry name" value="SCP DOMAIN-CONTAINING PROTEIN"/>
    <property type="match status" value="1"/>
</dbReference>
<feature type="compositionally biased region" description="Low complexity" evidence="1">
    <location>
        <begin position="88"/>
        <end position="126"/>
    </location>
</feature>
<evidence type="ECO:0000256" key="2">
    <source>
        <dbReference type="SAM" id="SignalP"/>
    </source>
</evidence>
<protein>
    <recommendedName>
        <fullName evidence="3">SCP domain-containing protein</fullName>
    </recommendedName>
</protein>
<keyword evidence="2" id="KW-0732">Signal</keyword>
<dbReference type="Gene3D" id="3.40.33.10">
    <property type="entry name" value="CAP"/>
    <property type="match status" value="1"/>
</dbReference>
<accession>A0A2T9YM26</accession>
<proteinExistence type="predicted"/>
<dbReference type="PANTHER" id="PTHR31157:SF1">
    <property type="entry name" value="SCP DOMAIN-CONTAINING PROTEIN"/>
    <property type="match status" value="1"/>
</dbReference>
<feature type="chain" id="PRO_5015705212" description="SCP domain-containing protein" evidence="2">
    <location>
        <begin position="20"/>
        <end position="265"/>
    </location>
</feature>
<feature type="region of interest" description="Disordered" evidence="1">
    <location>
        <begin position="84"/>
        <end position="142"/>
    </location>
</feature>
<evidence type="ECO:0000256" key="1">
    <source>
        <dbReference type="SAM" id="MobiDB-lite"/>
    </source>
</evidence>
<keyword evidence="5" id="KW-1185">Reference proteome</keyword>
<feature type="compositionally biased region" description="Basic and acidic residues" evidence="1">
    <location>
        <begin position="133"/>
        <end position="142"/>
    </location>
</feature>